<keyword evidence="7" id="KW-0812">Transmembrane</keyword>
<dbReference type="Pfam" id="PF00015">
    <property type="entry name" value="MCPsignal"/>
    <property type="match status" value="1"/>
</dbReference>
<feature type="transmembrane region" description="Helical" evidence="7">
    <location>
        <begin position="320"/>
        <end position="340"/>
    </location>
</feature>
<dbReference type="SUPFAM" id="SSF58104">
    <property type="entry name" value="Methyl-accepting chemotaxis protein (MCP) signaling domain"/>
    <property type="match status" value="1"/>
</dbReference>
<organism evidence="10 11">
    <name type="scientific">Paenibacillus roseopurpureus</name>
    <dbReference type="NCBI Taxonomy" id="2918901"/>
    <lineage>
        <taxon>Bacteria</taxon>
        <taxon>Bacillati</taxon>
        <taxon>Bacillota</taxon>
        <taxon>Bacilli</taxon>
        <taxon>Bacillales</taxon>
        <taxon>Paenibacillaceae</taxon>
        <taxon>Paenibacillus</taxon>
    </lineage>
</organism>
<evidence type="ECO:0000256" key="5">
    <source>
        <dbReference type="ARBA" id="ARBA00029447"/>
    </source>
</evidence>
<reference evidence="10" key="1">
    <citation type="submission" date="2022-02" db="EMBL/GenBank/DDBJ databases">
        <title>Paenibacillus sp. MBLB1832 Whole Genome Shotgun Sequencing.</title>
        <authorList>
            <person name="Hwang C.Y."/>
            <person name="Cho E.-S."/>
            <person name="Seo M.-J."/>
        </authorList>
    </citation>
    <scope>NUCLEOTIDE SEQUENCE</scope>
    <source>
        <strain evidence="10">MBLB1832</strain>
    </source>
</reference>
<dbReference type="Gene3D" id="3.30.450.20">
    <property type="entry name" value="PAS domain"/>
    <property type="match status" value="1"/>
</dbReference>
<accession>A0AA96LQG4</accession>
<dbReference type="Gene3D" id="1.10.8.500">
    <property type="entry name" value="HAMP domain in histidine kinase"/>
    <property type="match status" value="1"/>
</dbReference>
<evidence type="ECO:0000313" key="10">
    <source>
        <dbReference type="EMBL" id="WNR46125.1"/>
    </source>
</evidence>
<keyword evidence="7" id="KW-1133">Transmembrane helix</keyword>
<dbReference type="EMBL" id="CP130319">
    <property type="protein sequence ID" value="WNR46125.1"/>
    <property type="molecule type" value="Genomic_DNA"/>
</dbReference>
<keyword evidence="3 7" id="KW-0472">Membrane</keyword>
<evidence type="ECO:0000256" key="2">
    <source>
        <dbReference type="ARBA" id="ARBA00022475"/>
    </source>
</evidence>
<dbReference type="CDD" id="cd06225">
    <property type="entry name" value="HAMP"/>
    <property type="match status" value="1"/>
</dbReference>
<feature type="domain" description="HAMP" evidence="9">
    <location>
        <begin position="341"/>
        <end position="394"/>
    </location>
</feature>
<dbReference type="PROSITE" id="PS50885">
    <property type="entry name" value="HAMP"/>
    <property type="match status" value="1"/>
</dbReference>
<dbReference type="RefSeq" id="WP_314803499.1">
    <property type="nucleotide sequence ID" value="NZ_CP130319.1"/>
</dbReference>
<protein>
    <submittedName>
        <fullName evidence="10">Methyl-accepting chemotaxis protein</fullName>
    </submittedName>
</protein>
<name>A0AA96LQG4_9BACL</name>
<feature type="transmembrane region" description="Helical" evidence="7">
    <location>
        <begin position="38"/>
        <end position="58"/>
    </location>
</feature>
<sequence length="699" mass="76298">MKVSSWIHEIRNAGSILSKPPQTIVHRRTLFRSIGFKLLLAIAGCSLALVLIVGLSSYAQSRKLIENKVATATQDTIQLLSDKTEAQLSEFDAMSNQLLLDTDFMTGVTALTNPKASALDKQNAKRLLTDKLTALVIDKPTLSNMTLFNSQTGESLLSYDATKAAPTSSAISKMDWFQRIVTAGGTPLWLPTLKTGYYAAGEPSFALGRVLDSGNNTVVSAILLIELKLSSLDESLQKFTLGDQHPVVIIDEQGHLIRSGNLDQLGTTFYLPHTTSKDATIQSEQDTLYISKKMQTVPWTVVASTPVEELVSETKDMLHLTWLMVLLAIIAASLVGFWVFRTIVRPLVHLRDLMQLGESGNLQLQTTFTKGRDEIAQLGASFNQMMAQIHRLVGQTKQSTAEVLSTAETLLHASNQTTHTASEIAMANENIAHGSTGLATEAETGNLLAQDMNERMQRVTLANEQMSQTAASAQHVSQQGTSFMSELNATSSDLESLTNVMTTNIHRLSTSTSSIDKIVDVLNQIAKQTVILSLNASIEAARAGTAGRGFAVVAEEIRKLADQSRDSIDQVANITMAIRSDVDHSVTALTRVSPVFAKQFTSVKQAEQLFRHIHEQMNELMAHLRTCTTSNAELEKVQQELFMTMSTVSAISQEAAATSEQVSSLSQEQLHVSERLVGFSHDLEKLAGNLNDQLAQFKL</sequence>
<comment type="subcellular location">
    <subcellularLocation>
        <location evidence="1">Cell membrane</location>
    </subcellularLocation>
</comment>
<dbReference type="Proteomes" id="UP001304650">
    <property type="component" value="Chromosome"/>
</dbReference>
<keyword evidence="4 6" id="KW-0807">Transducer</keyword>
<evidence type="ECO:0000256" key="6">
    <source>
        <dbReference type="PROSITE-ProRule" id="PRU00284"/>
    </source>
</evidence>
<dbReference type="PROSITE" id="PS50111">
    <property type="entry name" value="CHEMOTAXIS_TRANSDUC_2"/>
    <property type="match status" value="1"/>
</dbReference>
<proteinExistence type="inferred from homology"/>
<feature type="domain" description="Methyl-accepting transducer" evidence="8">
    <location>
        <begin position="413"/>
        <end position="663"/>
    </location>
</feature>
<dbReference type="KEGG" id="proo:MJB10_08535"/>
<dbReference type="InterPro" id="IPR003660">
    <property type="entry name" value="HAMP_dom"/>
</dbReference>
<dbReference type="InterPro" id="IPR004089">
    <property type="entry name" value="MCPsignal_dom"/>
</dbReference>
<evidence type="ECO:0000256" key="1">
    <source>
        <dbReference type="ARBA" id="ARBA00004236"/>
    </source>
</evidence>
<dbReference type="Pfam" id="PF00672">
    <property type="entry name" value="HAMP"/>
    <property type="match status" value="1"/>
</dbReference>
<keyword evidence="2" id="KW-1003">Cell membrane</keyword>
<keyword evidence="11" id="KW-1185">Reference proteome</keyword>
<evidence type="ECO:0000259" key="9">
    <source>
        <dbReference type="PROSITE" id="PS50885"/>
    </source>
</evidence>
<evidence type="ECO:0000259" key="8">
    <source>
        <dbReference type="PROSITE" id="PS50111"/>
    </source>
</evidence>
<dbReference type="Gene3D" id="1.10.287.950">
    <property type="entry name" value="Methyl-accepting chemotaxis protein"/>
    <property type="match status" value="1"/>
</dbReference>
<dbReference type="GO" id="GO:0007165">
    <property type="term" value="P:signal transduction"/>
    <property type="evidence" value="ECO:0007669"/>
    <property type="project" value="UniProtKB-KW"/>
</dbReference>
<evidence type="ECO:0000256" key="7">
    <source>
        <dbReference type="SAM" id="Phobius"/>
    </source>
</evidence>
<evidence type="ECO:0000256" key="4">
    <source>
        <dbReference type="ARBA" id="ARBA00023224"/>
    </source>
</evidence>
<dbReference type="GO" id="GO:0005886">
    <property type="term" value="C:plasma membrane"/>
    <property type="evidence" value="ECO:0007669"/>
    <property type="project" value="UniProtKB-SubCell"/>
</dbReference>
<gene>
    <name evidence="10" type="ORF">MJB10_08535</name>
</gene>
<dbReference type="PANTHER" id="PTHR32089">
    <property type="entry name" value="METHYL-ACCEPTING CHEMOTAXIS PROTEIN MCPB"/>
    <property type="match status" value="1"/>
</dbReference>
<evidence type="ECO:0000256" key="3">
    <source>
        <dbReference type="ARBA" id="ARBA00023136"/>
    </source>
</evidence>
<dbReference type="SMART" id="SM00304">
    <property type="entry name" value="HAMP"/>
    <property type="match status" value="1"/>
</dbReference>
<evidence type="ECO:0000313" key="11">
    <source>
        <dbReference type="Proteomes" id="UP001304650"/>
    </source>
</evidence>
<dbReference type="AlphaFoldDB" id="A0AA96LQG4"/>
<dbReference type="PANTHER" id="PTHR32089:SF112">
    <property type="entry name" value="LYSOZYME-LIKE PROTEIN-RELATED"/>
    <property type="match status" value="1"/>
</dbReference>
<dbReference type="SMART" id="SM00283">
    <property type="entry name" value="MA"/>
    <property type="match status" value="1"/>
</dbReference>
<comment type="similarity">
    <text evidence="5">Belongs to the methyl-accepting chemotaxis (MCP) protein family.</text>
</comment>